<keyword evidence="1" id="KW-0813">Transport</keyword>
<feature type="transmembrane region" description="Helical" evidence="2">
    <location>
        <begin position="527"/>
        <end position="546"/>
    </location>
</feature>
<dbReference type="InterPro" id="IPR010656">
    <property type="entry name" value="DctM"/>
</dbReference>
<feature type="transmembrane region" description="Helical" evidence="2">
    <location>
        <begin position="598"/>
        <end position="619"/>
    </location>
</feature>
<evidence type="ECO:0000313" key="5">
    <source>
        <dbReference type="Proteomes" id="UP001165542"/>
    </source>
</evidence>
<keyword evidence="1" id="KW-0997">Cell inner membrane</keyword>
<keyword evidence="5" id="KW-1185">Reference proteome</keyword>
<feature type="transmembrane region" description="Helical" evidence="2">
    <location>
        <begin position="445"/>
        <end position="472"/>
    </location>
</feature>
<keyword evidence="2" id="KW-0812">Transmembrane</keyword>
<dbReference type="PANTHER" id="PTHR43849">
    <property type="entry name" value="BLL3936 PROTEIN"/>
    <property type="match status" value="1"/>
</dbReference>
<feature type="transmembrane region" description="Helical" evidence="2">
    <location>
        <begin position="558"/>
        <end position="578"/>
    </location>
</feature>
<proteinExistence type="predicted"/>
<feature type="transmembrane region" description="Helical" evidence="2">
    <location>
        <begin position="345"/>
        <end position="363"/>
    </location>
</feature>
<gene>
    <name evidence="4" type="ORF">LLY24_07880</name>
</gene>
<evidence type="ECO:0000256" key="1">
    <source>
        <dbReference type="RuleBase" id="RU369079"/>
    </source>
</evidence>
<dbReference type="RefSeq" id="WP_259035740.1">
    <property type="nucleotide sequence ID" value="NZ_JAJISC010000003.1"/>
</dbReference>
<feature type="transmembrane region" description="Helical" evidence="2">
    <location>
        <begin position="369"/>
        <end position="387"/>
    </location>
</feature>
<feature type="transmembrane region" description="Helical" evidence="2">
    <location>
        <begin position="74"/>
        <end position="93"/>
    </location>
</feature>
<protein>
    <submittedName>
        <fullName evidence="4">TRAP transporter fused permease subunit</fullName>
    </submittedName>
</protein>
<dbReference type="Proteomes" id="UP001165542">
    <property type="component" value="Unassembled WGS sequence"/>
</dbReference>
<comment type="subcellular location">
    <subcellularLocation>
        <location evidence="1">Cell inner membrane</location>
        <topology evidence="1">Multi-pass membrane protein</topology>
    </subcellularLocation>
</comment>
<accession>A0ABT2ECL2</accession>
<evidence type="ECO:0000259" key="3">
    <source>
        <dbReference type="Pfam" id="PF06808"/>
    </source>
</evidence>
<sequence>MKTSLQQETVFAHIQSGLQKLALGIALIAALYHLQLVINGIPEAYRFRTTHLSLLLPLAFLIKPSASQNRPWLLSWDLLMILTSAGTTLYLSYYDYATIIERLPGIDTLTLPQVVIGSALLLCILEAARRIVGWGMVAICLAAVAYTLFGGLISGPFAYSGSTYTDLVDKLIYTTDGIFSIPIAASATFIFLFVLFGKFLERSGAGGLFIDLAFALAGRSRGGPAKMAVITSAFMGSISGSATANVVSTGAYTIPLMKKAGYSPSLSAAVESASSTGGQLLPPVMGAAAFLLVDFVGIPYTDLIMTAAIPALLFFVGIFAAVHFESVKLGMKGVDKSLIPAWRSIFLRIYLLLPLVIVVAVMFMGYTPYLSAVLALISVIVFSAFRASTRMSFRKILMTLIDGTKDAVLICVTCAAAGIIIGVAAETGLGIKFTSVVLGSTSNSLLLLLFFMMIASLVLGMGLPTSAAYILIVAIAAPSLIDAGLEPIAAHMFILYFGVFSAITPPVAISSYAAAGLSGASPMKTSLLAFKLCIPVFLVPYLFVYHNELLLLGSPQSIAYQILSCLLGMIVFAAGISGCLHKPLSWLHSGFLVGASLFLMYTNNLLAIVATVAVIALMMKFTTKNLPKLKGSKNENSAY</sequence>
<feature type="transmembrane region" description="Helical" evidence="2">
    <location>
        <begin position="407"/>
        <end position="425"/>
    </location>
</feature>
<dbReference type="InterPro" id="IPR011853">
    <property type="entry name" value="TRAP_DctM-Dct_fused"/>
</dbReference>
<feature type="transmembrane region" description="Helical" evidence="2">
    <location>
        <begin position="493"/>
        <end position="515"/>
    </location>
</feature>
<reference evidence="4" key="1">
    <citation type="submission" date="2021-11" db="EMBL/GenBank/DDBJ databases">
        <title>Halomonas sp., isolated from a coastal aquaculture zone in Dongshan Bay.</title>
        <authorList>
            <person name="Lin W."/>
        </authorList>
    </citation>
    <scope>NUCLEOTIDE SEQUENCE</scope>
    <source>
        <strain evidence="4">Yzlin-01</strain>
    </source>
</reference>
<comment type="caution">
    <text evidence="4">The sequence shown here is derived from an EMBL/GenBank/DDBJ whole genome shotgun (WGS) entry which is preliminary data.</text>
</comment>
<organism evidence="4 5">
    <name type="scientific">Halomonas dongshanensis</name>
    <dbReference type="NCBI Taxonomy" id="2890835"/>
    <lineage>
        <taxon>Bacteria</taxon>
        <taxon>Pseudomonadati</taxon>
        <taxon>Pseudomonadota</taxon>
        <taxon>Gammaproteobacteria</taxon>
        <taxon>Oceanospirillales</taxon>
        <taxon>Halomonadaceae</taxon>
        <taxon>Halomonas</taxon>
    </lineage>
</organism>
<dbReference type="NCBIfam" id="TIGR02123">
    <property type="entry name" value="TRAP_fused"/>
    <property type="match status" value="1"/>
</dbReference>
<dbReference type="EMBL" id="JAJISC010000003">
    <property type="protein sequence ID" value="MCS2609234.1"/>
    <property type="molecule type" value="Genomic_DNA"/>
</dbReference>
<comment type="function">
    <text evidence="1">Part of the tripartite ATP-independent periplasmic (TRAP) transport system.</text>
</comment>
<evidence type="ECO:0000313" key="4">
    <source>
        <dbReference type="EMBL" id="MCS2609234.1"/>
    </source>
</evidence>
<evidence type="ECO:0000256" key="2">
    <source>
        <dbReference type="SAM" id="Phobius"/>
    </source>
</evidence>
<keyword evidence="2" id="KW-0472">Membrane</keyword>
<feature type="domain" description="TRAP C4-dicarboxylate transport system permease DctM subunit" evidence="3">
    <location>
        <begin position="121"/>
        <end position="552"/>
    </location>
</feature>
<feature type="transmembrane region" description="Helical" evidence="2">
    <location>
        <begin position="304"/>
        <end position="324"/>
    </location>
</feature>
<feature type="transmembrane region" description="Helical" evidence="2">
    <location>
        <begin position="21"/>
        <end position="38"/>
    </location>
</feature>
<feature type="transmembrane region" description="Helical" evidence="2">
    <location>
        <begin position="177"/>
        <end position="196"/>
    </location>
</feature>
<name>A0ABT2ECL2_9GAMM</name>
<feature type="transmembrane region" description="Helical" evidence="2">
    <location>
        <begin position="132"/>
        <end position="157"/>
    </location>
</feature>
<keyword evidence="2" id="KW-1133">Transmembrane helix</keyword>
<keyword evidence="1" id="KW-1003">Cell membrane</keyword>
<dbReference type="PANTHER" id="PTHR43849:SF2">
    <property type="entry name" value="BLL3936 PROTEIN"/>
    <property type="match status" value="1"/>
</dbReference>
<dbReference type="Pfam" id="PF06808">
    <property type="entry name" value="DctM"/>
    <property type="match status" value="1"/>
</dbReference>